<dbReference type="GO" id="GO:0016787">
    <property type="term" value="F:hydrolase activity"/>
    <property type="evidence" value="ECO:0007669"/>
    <property type="project" value="InterPro"/>
</dbReference>
<keyword evidence="1" id="KW-1133">Transmembrane helix</keyword>
<organism evidence="3 4">
    <name type="scientific">Candidatus Nitrobium versatile</name>
    <dbReference type="NCBI Taxonomy" id="2884831"/>
    <lineage>
        <taxon>Bacteria</taxon>
        <taxon>Pseudomonadati</taxon>
        <taxon>Nitrospirota</taxon>
        <taxon>Nitrospiria</taxon>
        <taxon>Nitrospirales</taxon>
        <taxon>Nitrospiraceae</taxon>
        <taxon>Candidatus Nitrobium</taxon>
    </lineage>
</organism>
<keyword evidence="1" id="KW-0812">Transmembrane</keyword>
<name>A0A953J3F9_9BACT</name>
<evidence type="ECO:0000256" key="1">
    <source>
        <dbReference type="SAM" id="Phobius"/>
    </source>
</evidence>
<dbReference type="Pfam" id="PF04909">
    <property type="entry name" value="Amidohydro_2"/>
    <property type="match status" value="1"/>
</dbReference>
<dbReference type="AlphaFoldDB" id="A0A953J3F9"/>
<dbReference type="Proteomes" id="UP000705867">
    <property type="component" value="Unassembled WGS sequence"/>
</dbReference>
<dbReference type="EMBL" id="JAIOIV010000014">
    <property type="protein sequence ID" value="MBZ0154853.1"/>
    <property type="molecule type" value="Genomic_DNA"/>
</dbReference>
<evidence type="ECO:0000313" key="3">
    <source>
        <dbReference type="EMBL" id="MBZ0154853.1"/>
    </source>
</evidence>
<gene>
    <name evidence="3" type="ORF">K8I29_01390</name>
</gene>
<dbReference type="Gene3D" id="3.20.20.140">
    <property type="entry name" value="Metal-dependent hydrolases"/>
    <property type="match status" value="1"/>
</dbReference>
<protein>
    <submittedName>
        <fullName evidence="3">Amidohydrolase</fullName>
    </submittedName>
</protein>
<accession>A0A953J3F9</accession>
<dbReference type="InterPro" id="IPR032466">
    <property type="entry name" value="Metal_Hydrolase"/>
</dbReference>
<reference evidence="3" key="2">
    <citation type="submission" date="2021-08" db="EMBL/GenBank/DDBJ databases">
        <authorList>
            <person name="Dalcin Martins P."/>
        </authorList>
    </citation>
    <scope>NUCLEOTIDE SEQUENCE</scope>
    <source>
        <strain evidence="3">MAG_39</strain>
    </source>
</reference>
<proteinExistence type="predicted"/>
<dbReference type="InterPro" id="IPR006680">
    <property type="entry name" value="Amidohydro-rel"/>
</dbReference>
<dbReference type="PANTHER" id="PTHR42889:SF1">
    <property type="entry name" value="BLR3681 PROTEIN"/>
    <property type="match status" value="1"/>
</dbReference>
<feature type="transmembrane region" description="Helical" evidence="1">
    <location>
        <begin position="61"/>
        <end position="79"/>
    </location>
</feature>
<evidence type="ECO:0000313" key="4">
    <source>
        <dbReference type="Proteomes" id="UP000705867"/>
    </source>
</evidence>
<feature type="domain" description="Amidohydrolase-related" evidence="2">
    <location>
        <begin position="110"/>
        <end position="448"/>
    </location>
</feature>
<keyword evidence="1" id="KW-0472">Membrane</keyword>
<reference evidence="3" key="1">
    <citation type="journal article" date="2021" name="bioRxiv">
        <title>Unraveling nitrogen, sulfur and carbon metabolic pathways and microbial community transcriptional responses to substrate deprivation and toxicity stresses in a bioreactor mimicking anoxic brackish coastal sediment conditions.</title>
        <authorList>
            <person name="Martins P.D."/>
            <person name="Echeveste M.J."/>
            <person name="Arshad A."/>
            <person name="Kurth J."/>
            <person name="Ouboter H."/>
            <person name="Jetten M.S.M."/>
            <person name="Welte C.U."/>
        </authorList>
    </citation>
    <scope>NUCLEOTIDE SEQUENCE</scope>
    <source>
        <strain evidence="3">MAG_39</strain>
    </source>
</reference>
<comment type="caution">
    <text evidence="3">The sequence shown here is derived from an EMBL/GenBank/DDBJ whole genome shotgun (WGS) entry which is preliminary data.</text>
</comment>
<dbReference type="SUPFAM" id="SSF51556">
    <property type="entry name" value="Metallo-dependent hydrolases"/>
    <property type="match status" value="1"/>
</dbReference>
<evidence type="ECO:0000259" key="2">
    <source>
        <dbReference type="Pfam" id="PF04909"/>
    </source>
</evidence>
<dbReference type="PANTHER" id="PTHR42889">
    <property type="entry name" value="BLR3681 PROTEIN"/>
    <property type="match status" value="1"/>
</dbReference>
<sequence>MKRDKRSHQHEEKLVFPLPLKGVAEEGFSPVQTPEQRRVEELTRELAGKYSGKVNMTRRDFLLTSCGMATVFLAMNSVFGKFFAVDLAEAADPVFAEERRQALSGQFIFDVQTHFVSPRYRSKSILGLREMAKKWNPQLKGGQDDLEKIRFDNYYREVYELSDTKIALLTSAPNDDPKKWFIHNDEMAKARETVNRRAGRKVMYSHAVFTPGHPDWMEEVERAIAEYKPDAWKGYTTGTPFESSKYPWRLDDERLVYPVYERMVKAGITNVCIHKGLLPSLYKVRMAKTWEYGSTDDIGRAAKDWPQLNFIIYHSALQEGKPPSEDEVEEFEKAGYIPWVSDLASIPEKYGVKNVYAEVGATFALTAISQPRYCAGILGTLIKGMGEEHVVWGTDSVWFGSPQWQIEALRRLEIPQDMQKKFGYKPLGPADSDVKRKIFGRNAAALYKIQV</sequence>